<accession>A0ABV9MY56</accession>
<proteinExistence type="predicted"/>
<evidence type="ECO:0008006" key="4">
    <source>
        <dbReference type="Google" id="ProtNLM"/>
    </source>
</evidence>
<gene>
    <name evidence="2" type="ORF">ACFO5O_01325</name>
</gene>
<sequence>MAKKTPMNSQNNNVGDKPLRVRRGRVDSVDLYEVKEHELEILENGDTNSIYLNFAIFLLSSAVSCVLAISTAKFVSELIQNCFLFVTIIGFIGGLFLLILWWRGRKSIKTIVSRIKNRIPPEFIEQEKANDVPESVTIPEDLKPK</sequence>
<feature type="transmembrane region" description="Helical" evidence="1">
    <location>
        <begin position="78"/>
        <end position="102"/>
    </location>
</feature>
<evidence type="ECO:0000256" key="1">
    <source>
        <dbReference type="SAM" id="Phobius"/>
    </source>
</evidence>
<dbReference type="RefSeq" id="WP_387960181.1">
    <property type="nucleotide sequence ID" value="NZ_JBHSGP010000004.1"/>
</dbReference>
<keyword evidence="3" id="KW-1185">Reference proteome</keyword>
<dbReference type="Proteomes" id="UP001595953">
    <property type="component" value="Unassembled WGS sequence"/>
</dbReference>
<organism evidence="2 3">
    <name type="scientific">Geojedonia litorea</name>
    <dbReference type="NCBI Taxonomy" id="1268269"/>
    <lineage>
        <taxon>Bacteria</taxon>
        <taxon>Pseudomonadati</taxon>
        <taxon>Bacteroidota</taxon>
        <taxon>Flavobacteriia</taxon>
        <taxon>Flavobacteriales</taxon>
        <taxon>Flavobacteriaceae</taxon>
        <taxon>Geojedonia</taxon>
    </lineage>
</organism>
<dbReference type="EMBL" id="JBHSGP010000004">
    <property type="protein sequence ID" value="MFC4720946.1"/>
    <property type="molecule type" value="Genomic_DNA"/>
</dbReference>
<keyword evidence="1" id="KW-1133">Transmembrane helix</keyword>
<evidence type="ECO:0000313" key="2">
    <source>
        <dbReference type="EMBL" id="MFC4720946.1"/>
    </source>
</evidence>
<keyword evidence="1" id="KW-0812">Transmembrane</keyword>
<protein>
    <recommendedName>
        <fullName evidence="4">Holin-X, holin superfamily III</fullName>
    </recommendedName>
</protein>
<keyword evidence="1" id="KW-0472">Membrane</keyword>
<comment type="caution">
    <text evidence="2">The sequence shown here is derived from an EMBL/GenBank/DDBJ whole genome shotgun (WGS) entry which is preliminary data.</text>
</comment>
<reference evidence="3" key="1">
    <citation type="journal article" date="2019" name="Int. J. Syst. Evol. Microbiol.">
        <title>The Global Catalogue of Microorganisms (GCM) 10K type strain sequencing project: providing services to taxonomists for standard genome sequencing and annotation.</title>
        <authorList>
            <consortium name="The Broad Institute Genomics Platform"/>
            <consortium name="The Broad Institute Genome Sequencing Center for Infectious Disease"/>
            <person name="Wu L."/>
            <person name="Ma J."/>
        </authorList>
    </citation>
    <scope>NUCLEOTIDE SEQUENCE [LARGE SCALE GENOMIC DNA]</scope>
    <source>
        <strain evidence="3">CCUG 63682</strain>
    </source>
</reference>
<evidence type="ECO:0000313" key="3">
    <source>
        <dbReference type="Proteomes" id="UP001595953"/>
    </source>
</evidence>
<feature type="transmembrane region" description="Helical" evidence="1">
    <location>
        <begin position="50"/>
        <end position="72"/>
    </location>
</feature>
<name>A0ABV9MY56_9FLAO</name>